<dbReference type="InParanoid" id="A0A1Y1XQB1"/>
<feature type="region of interest" description="Disordered" evidence="1">
    <location>
        <begin position="89"/>
        <end position="188"/>
    </location>
</feature>
<feature type="non-terminal residue" evidence="2">
    <location>
        <position position="188"/>
    </location>
</feature>
<feature type="compositionally biased region" description="Basic and acidic residues" evidence="1">
    <location>
        <begin position="124"/>
        <end position="140"/>
    </location>
</feature>
<comment type="caution">
    <text evidence="2">The sequence shown here is derived from an EMBL/GenBank/DDBJ whole genome shotgun (WGS) entry which is preliminary data.</text>
</comment>
<feature type="compositionally biased region" description="Basic and acidic residues" evidence="1">
    <location>
        <begin position="89"/>
        <end position="101"/>
    </location>
</feature>
<keyword evidence="3" id="KW-1185">Reference proteome</keyword>
<evidence type="ECO:0000313" key="2">
    <source>
        <dbReference type="EMBL" id="ORX87938.1"/>
    </source>
</evidence>
<feature type="compositionally biased region" description="Polar residues" evidence="1">
    <location>
        <begin position="166"/>
        <end position="188"/>
    </location>
</feature>
<name>A0A1Y1XQB1_9FUNG</name>
<feature type="non-terminal residue" evidence="2">
    <location>
        <position position="1"/>
    </location>
</feature>
<proteinExistence type="predicted"/>
<reference evidence="2 3" key="1">
    <citation type="submission" date="2016-07" db="EMBL/GenBank/DDBJ databases">
        <title>Pervasive Adenine N6-methylation of Active Genes in Fungi.</title>
        <authorList>
            <consortium name="DOE Joint Genome Institute"/>
            <person name="Mondo S.J."/>
            <person name="Dannebaum R.O."/>
            <person name="Kuo R.C."/>
            <person name="Labutti K."/>
            <person name="Haridas S."/>
            <person name="Kuo A."/>
            <person name="Salamov A."/>
            <person name="Ahrendt S.R."/>
            <person name="Lipzen A."/>
            <person name="Sullivan W."/>
            <person name="Andreopoulos W.B."/>
            <person name="Clum A."/>
            <person name="Lindquist E."/>
            <person name="Daum C."/>
            <person name="Ramamoorthy G.K."/>
            <person name="Gryganskyi A."/>
            <person name="Culley D."/>
            <person name="Magnuson J.K."/>
            <person name="James T.Y."/>
            <person name="O'Malley M.A."/>
            <person name="Stajich J.E."/>
            <person name="Spatafora J.W."/>
            <person name="Visel A."/>
            <person name="Grigoriev I.V."/>
        </authorList>
    </citation>
    <scope>NUCLEOTIDE SEQUENCE [LARGE SCALE GENOMIC DNA]</scope>
    <source>
        <strain evidence="2 3">CBS 931.73</strain>
    </source>
</reference>
<dbReference type="AlphaFoldDB" id="A0A1Y1XQB1"/>
<evidence type="ECO:0000313" key="3">
    <source>
        <dbReference type="Proteomes" id="UP000193498"/>
    </source>
</evidence>
<dbReference type="EMBL" id="MCFE01000542">
    <property type="protein sequence ID" value="ORX87938.1"/>
    <property type="molecule type" value="Genomic_DNA"/>
</dbReference>
<sequence length="188" mass="20562">PSPNKCITDCSLKAGKKCWSKYTQDIHSPNFVDSFSCLCDDSNPGHGQFLKDNLECIVSNDCGFFAMMEAEGQEAEICKWYNEHKKVVKPTESHSSTEKPKSSASSVHPKSTEHSTVGNVTHDSASHETTKVTESHKATESRSVASQTTIRTMKSSASKSYKHVVTSMTSKVISSQATTSSNKSTKFN</sequence>
<dbReference type="Proteomes" id="UP000193498">
    <property type="component" value="Unassembled WGS sequence"/>
</dbReference>
<organism evidence="2 3">
    <name type="scientific">Basidiobolus meristosporus CBS 931.73</name>
    <dbReference type="NCBI Taxonomy" id="1314790"/>
    <lineage>
        <taxon>Eukaryota</taxon>
        <taxon>Fungi</taxon>
        <taxon>Fungi incertae sedis</taxon>
        <taxon>Zoopagomycota</taxon>
        <taxon>Entomophthoromycotina</taxon>
        <taxon>Basidiobolomycetes</taxon>
        <taxon>Basidiobolales</taxon>
        <taxon>Basidiobolaceae</taxon>
        <taxon>Basidiobolus</taxon>
    </lineage>
</organism>
<protein>
    <submittedName>
        <fullName evidence="2">Uncharacterized protein</fullName>
    </submittedName>
</protein>
<gene>
    <name evidence="2" type="ORF">K493DRAFT_200363</name>
</gene>
<feature type="compositionally biased region" description="Polar residues" evidence="1">
    <location>
        <begin position="114"/>
        <end position="123"/>
    </location>
</feature>
<accession>A0A1Y1XQB1</accession>
<feature type="compositionally biased region" description="Polar residues" evidence="1">
    <location>
        <begin position="141"/>
        <end position="159"/>
    </location>
</feature>
<evidence type="ECO:0000256" key="1">
    <source>
        <dbReference type="SAM" id="MobiDB-lite"/>
    </source>
</evidence>